<evidence type="ECO:0000313" key="4">
    <source>
        <dbReference type="Proteomes" id="UP001388673"/>
    </source>
</evidence>
<feature type="domain" description="DNA replication regulator Sld3 C-terminal" evidence="2">
    <location>
        <begin position="143"/>
        <end position="527"/>
    </location>
</feature>
<feature type="compositionally biased region" description="Basic and acidic residues" evidence="1">
    <location>
        <begin position="421"/>
        <end position="430"/>
    </location>
</feature>
<feature type="compositionally biased region" description="Low complexity" evidence="1">
    <location>
        <begin position="368"/>
        <end position="383"/>
    </location>
</feature>
<reference evidence="3 4" key="1">
    <citation type="journal article" date="2024" name="bioRxiv">
        <title>Comparative genomics of Cryptococcus and Kwoniella reveals pathogenesis evolution and contrasting karyotype dynamics via intercentromeric recombination or chromosome fusion.</title>
        <authorList>
            <person name="Coelho M.A."/>
            <person name="David-Palma M."/>
            <person name="Shea T."/>
            <person name="Bowers K."/>
            <person name="McGinley-Smith S."/>
            <person name="Mohammad A.W."/>
            <person name="Gnirke A."/>
            <person name="Yurkov A.M."/>
            <person name="Nowrousian M."/>
            <person name="Sun S."/>
            <person name="Cuomo C.A."/>
            <person name="Heitman J."/>
        </authorList>
    </citation>
    <scope>NUCLEOTIDE SEQUENCE [LARGE SCALE GENOMIC DNA]</scope>
    <source>
        <strain evidence="3 4">CBS 13917</strain>
    </source>
</reference>
<evidence type="ECO:0000313" key="3">
    <source>
        <dbReference type="EMBL" id="KAK8850406.1"/>
    </source>
</evidence>
<keyword evidence="4" id="KW-1185">Reference proteome</keyword>
<dbReference type="KEGG" id="kne:92181582"/>
<dbReference type="GeneID" id="92181582"/>
<dbReference type="Pfam" id="PF08639">
    <property type="entry name" value="Sld3_STD"/>
    <property type="match status" value="1"/>
</dbReference>
<dbReference type="InterPro" id="IPR013948">
    <property type="entry name" value="DNA_replication_reg_Sld3_C"/>
</dbReference>
<proteinExistence type="predicted"/>
<dbReference type="EMBL" id="JBCAWK010000008">
    <property type="protein sequence ID" value="KAK8850406.1"/>
    <property type="molecule type" value="Genomic_DNA"/>
</dbReference>
<name>A0AAW0YP95_9TREE</name>
<comment type="caution">
    <text evidence="3">The sequence shown here is derived from an EMBL/GenBank/DDBJ whole genome shotgun (WGS) entry which is preliminary data.</text>
</comment>
<dbReference type="RefSeq" id="XP_066801837.1">
    <property type="nucleotide sequence ID" value="XM_066947423.1"/>
</dbReference>
<feature type="compositionally biased region" description="Polar residues" evidence="1">
    <location>
        <begin position="474"/>
        <end position="492"/>
    </location>
</feature>
<feature type="region of interest" description="Disordered" evidence="1">
    <location>
        <begin position="289"/>
        <end position="541"/>
    </location>
</feature>
<feature type="region of interest" description="Disordered" evidence="1">
    <location>
        <begin position="577"/>
        <end position="597"/>
    </location>
</feature>
<protein>
    <recommendedName>
        <fullName evidence="2">DNA replication regulator Sld3 C-terminal domain-containing protein</fullName>
    </recommendedName>
</protein>
<organism evidence="3 4">
    <name type="scientific">Kwoniella newhampshirensis</name>
    <dbReference type="NCBI Taxonomy" id="1651941"/>
    <lineage>
        <taxon>Eukaryota</taxon>
        <taxon>Fungi</taxon>
        <taxon>Dikarya</taxon>
        <taxon>Basidiomycota</taxon>
        <taxon>Agaricomycotina</taxon>
        <taxon>Tremellomycetes</taxon>
        <taxon>Tremellales</taxon>
        <taxon>Cryptococcaceae</taxon>
        <taxon>Kwoniella</taxon>
    </lineage>
</organism>
<evidence type="ECO:0000256" key="1">
    <source>
        <dbReference type="SAM" id="MobiDB-lite"/>
    </source>
</evidence>
<dbReference type="Proteomes" id="UP001388673">
    <property type="component" value="Unassembled WGS sequence"/>
</dbReference>
<evidence type="ECO:0000259" key="2">
    <source>
        <dbReference type="Pfam" id="PF08639"/>
    </source>
</evidence>
<dbReference type="AlphaFoldDB" id="A0AAW0YP95"/>
<feature type="compositionally biased region" description="Basic and acidic residues" evidence="1">
    <location>
        <begin position="437"/>
        <end position="447"/>
    </location>
</feature>
<gene>
    <name evidence="3" type="ORF">IAR55_004324</name>
</gene>
<accession>A0AAW0YP95</accession>
<dbReference type="Gene3D" id="1.20.58.2130">
    <property type="match status" value="1"/>
</dbReference>
<feature type="compositionally biased region" description="Basic residues" evidence="1">
    <location>
        <begin position="300"/>
        <end position="309"/>
    </location>
</feature>
<feature type="compositionally biased region" description="Basic residues" evidence="1">
    <location>
        <begin position="176"/>
        <end position="185"/>
    </location>
</feature>
<feature type="region of interest" description="Disordered" evidence="1">
    <location>
        <begin position="173"/>
        <end position="195"/>
    </location>
</feature>
<feature type="compositionally biased region" description="Basic and acidic residues" evidence="1">
    <location>
        <begin position="323"/>
        <end position="333"/>
    </location>
</feature>
<sequence>MGTVVASTNHALGHLPFTLDLSCPISLPTKPLAGVAWPLPVAGPSTIPDETCFTADLLRFATQSSSVPPSASDNPIEIKPFLLSLPQIETRHRKVLLPLLSGSGKQSDDLPIVEPELGVVRVALDLRISSRAALDHGMIQTPKQLSDEMEKRETLLQLILLLRYLSLPSVSTHTDQKRKRSRHSRRNDDDAPVVVSPVDDPKTALELLMDRLSVWQAVSELGLGLDAGLGVIGLDQARKGKGKAGEEENAVAAMLKMFWDEVLIPFFLQSHFEACSAFHLKVFGRPIPTKLLPNMPSTTKKPRKPKLTRARPSTDDLIPAPSWRRDRESDKGSRRGLTSRPASRAPSDAGSKASPPLRESIGMKRTISRTSETQSQSQSQSQFRRSRSASIDPMARTDSTSSTFGTHVHKKPLMRAPSGKDLFKGREVGLMRRTASKKADGLGREDSQGSGRFGLLGRKTSGGKESQSQSQSQRGNSTEEPQKPGTNSNTLILATPSKPRHNMFAPRQTQWYHPTPIQEETPGSSSTPRPKPTFVAETPVAPGRVATDCRYSGLGSMDYEDLGEESDDPLADLMVMTDDEDEPSSGGRAMVPETPIK</sequence>